<reference evidence="7" key="1">
    <citation type="journal article" date="2010" name="Stand. Genomic Sci.">
        <title>Complete genome sequence of 'Thermobaculum terrenum' type strain (YNP1).</title>
        <authorList>
            <person name="Kiss H."/>
            <person name="Cleland D."/>
            <person name="Lapidus A."/>
            <person name="Lucas S."/>
            <person name="Glavina Del Rio T."/>
            <person name="Nolan M."/>
            <person name="Tice H."/>
            <person name="Han C."/>
            <person name="Goodwin L."/>
            <person name="Pitluck S."/>
            <person name="Liolios K."/>
            <person name="Ivanova N."/>
            <person name="Mavromatis K."/>
            <person name="Ovchinnikova G."/>
            <person name="Pati A."/>
            <person name="Chen A."/>
            <person name="Palaniappan K."/>
            <person name="Land M."/>
            <person name="Hauser L."/>
            <person name="Chang Y."/>
            <person name="Jeffries C."/>
            <person name="Lu M."/>
            <person name="Brettin T."/>
            <person name="Detter J."/>
            <person name="Goker M."/>
            <person name="Tindall B."/>
            <person name="Beck B."/>
            <person name="McDermott T."/>
            <person name="Woyke T."/>
            <person name="Bristow J."/>
            <person name="Eisen J."/>
            <person name="Markowitz V."/>
            <person name="Hugenholtz P."/>
            <person name="Kyrpides N."/>
            <person name="Klenk H."/>
            <person name="Cheng J."/>
        </authorList>
    </citation>
    <scope>NUCLEOTIDE SEQUENCE [LARGE SCALE GENOMIC DNA]</scope>
    <source>
        <strain evidence="7">ATCC BAA-798 / YNP1</strain>
    </source>
</reference>
<dbReference type="STRING" id="525904.Tter_1857"/>
<proteinExistence type="predicted"/>
<keyword evidence="4 6" id="KW-0503">Monooxygenase</keyword>
<evidence type="ECO:0000256" key="1">
    <source>
        <dbReference type="ARBA" id="ARBA00022630"/>
    </source>
</evidence>
<dbReference type="OrthoDB" id="4029802at2"/>
<dbReference type="SUPFAM" id="SSF51679">
    <property type="entry name" value="Bacterial luciferase-like"/>
    <property type="match status" value="1"/>
</dbReference>
<dbReference type="RefSeq" id="WP_012875794.1">
    <property type="nucleotide sequence ID" value="NC_013525.1"/>
</dbReference>
<gene>
    <name evidence="6" type="ordered locus">Tter_1857</name>
</gene>
<sequence>MNNTLPRPGFGMFLRQGGRTWPEMVERFQLADQLGFDYAWTSDHFVAGEDGLQNRLEGWTLIAGLAPLTSRIKLGVLVSGVTFRHPSLLMKEAVTVDHISGGRVIIGIGAAWHEAEHRMYGFTLPPAGVRVAMVAETLQIMHSLMTQQYTTFKGRYYTLENAPFEPKPVQKPRIPILVGTSGNKMLELTARYADMWDTIGDPEFVAERMRFLDSKCKEIGRDPSEIRRFIREPEDDSVATSVDKFLDFYNRYRSLGFTDFTIDFPKNGDVRTLEKIATEVIPELRNA</sequence>
<dbReference type="InterPro" id="IPR019952">
    <property type="entry name" value="F420_OxRdatse_Rv1855c_pred"/>
</dbReference>
<dbReference type="KEGG" id="ttr:Tter_1857"/>
<dbReference type="Gene3D" id="3.20.20.30">
    <property type="entry name" value="Luciferase-like domain"/>
    <property type="match status" value="1"/>
</dbReference>
<dbReference type="eggNOG" id="COG2141">
    <property type="taxonomic scope" value="Bacteria"/>
</dbReference>
<evidence type="ECO:0000256" key="2">
    <source>
        <dbReference type="ARBA" id="ARBA00022643"/>
    </source>
</evidence>
<dbReference type="PANTHER" id="PTHR42847">
    <property type="entry name" value="ALKANESULFONATE MONOOXYGENASE"/>
    <property type="match status" value="1"/>
</dbReference>
<dbReference type="Proteomes" id="UP000000323">
    <property type="component" value="Chromosome 1"/>
</dbReference>
<accession>D1CD98</accession>
<dbReference type="AlphaFoldDB" id="D1CD98"/>
<evidence type="ECO:0000256" key="3">
    <source>
        <dbReference type="ARBA" id="ARBA00023002"/>
    </source>
</evidence>
<dbReference type="InterPro" id="IPR050172">
    <property type="entry name" value="SsuD_RutA_monooxygenase"/>
</dbReference>
<dbReference type="PANTHER" id="PTHR42847:SF8">
    <property type="entry name" value="CONSERVED PROTEIN"/>
    <property type="match status" value="1"/>
</dbReference>
<dbReference type="NCBIfam" id="TIGR03560">
    <property type="entry name" value="F420_Rv1855c"/>
    <property type="match status" value="1"/>
</dbReference>
<dbReference type="EMBL" id="CP001825">
    <property type="protein sequence ID" value="ACZ42763.1"/>
    <property type="molecule type" value="Genomic_DNA"/>
</dbReference>
<keyword evidence="2" id="KW-0288">FMN</keyword>
<evidence type="ECO:0000313" key="7">
    <source>
        <dbReference type="Proteomes" id="UP000000323"/>
    </source>
</evidence>
<dbReference type="GO" id="GO:0046306">
    <property type="term" value="P:alkanesulfonate catabolic process"/>
    <property type="evidence" value="ECO:0007669"/>
    <property type="project" value="TreeGrafter"/>
</dbReference>
<dbReference type="GO" id="GO:0008726">
    <property type="term" value="F:alkanesulfonate monooxygenase activity"/>
    <property type="evidence" value="ECO:0007669"/>
    <property type="project" value="TreeGrafter"/>
</dbReference>
<dbReference type="Pfam" id="PF00296">
    <property type="entry name" value="Bac_luciferase"/>
    <property type="match status" value="1"/>
</dbReference>
<feature type="domain" description="Luciferase-like" evidence="5">
    <location>
        <begin position="16"/>
        <end position="230"/>
    </location>
</feature>
<evidence type="ECO:0000313" key="6">
    <source>
        <dbReference type="EMBL" id="ACZ42763.1"/>
    </source>
</evidence>
<dbReference type="HOGENOM" id="CLU_027853_6_2_0"/>
<evidence type="ECO:0000256" key="4">
    <source>
        <dbReference type="ARBA" id="ARBA00023033"/>
    </source>
</evidence>
<keyword evidence="1" id="KW-0285">Flavoprotein</keyword>
<dbReference type="InterPro" id="IPR036661">
    <property type="entry name" value="Luciferase-like_sf"/>
</dbReference>
<keyword evidence="3" id="KW-0560">Oxidoreductase</keyword>
<evidence type="ECO:0000259" key="5">
    <source>
        <dbReference type="Pfam" id="PF00296"/>
    </source>
</evidence>
<name>D1CD98_THET1</name>
<dbReference type="InterPro" id="IPR011251">
    <property type="entry name" value="Luciferase-like_dom"/>
</dbReference>
<organism evidence="6 7">
    <name type="scientific">Thermobaculum terrenum (strain ATCC BAA-798 / CCMEE 7001 / YNP1)</name>
    <dbReference type="NCBI Taxonomy" id="525904"/>
    <lineage>
        <taxon>Bacteria</taxon>
        <taxon>Bacillati</taxon>
        <taxon>Chloroflexota</taxon>
        <taxon>Chloroflexia</taxon>
        <taxon>Candidatus Thermobaculales</taxon>
        <taxon>Candidatus Thermobaculaceae</taxon>
        <taxon>Thermobaculum</taxon>
    </lineage>
</organism>
<keyword evidence="7" id="KW-1185">Reference proteome</keyword>
<protein>
    <submittedName>
        <fullName evidence="6">Luciferase-like monooxygenase</fullName>
    </submittedName>
</protein>